<protein>
    <submittedName>
        <fullName evidence="2">KLLA0F16599p</fullName>
    </submittedName>
</protein>
<feature type="compositionally biased region" description="Polar residues" evidence="1">
    <location>
        <begin position="35"/>
        <end position="50"/>
    </location>
</feature>
<dbReference type="eggNOG" id="ENOG502QUYM">
    <property type="taxonomic scope" value="Eukaryota"/>
</dbReference>
<proteinExistence type="predicted"/>
<gene>
    <name evidence="2" type="ORF">KLLA0_F16599g</name>
</gene>
<dbReference type="KEGG" id="kla:KLLA0_F16599g"/>
<sequence>MCSKDGSTNSNVTTPKKRGRPAILKQYSDPMKSPMAQTSLQMQKSQQSFNKPLMRIGHSPTKFKTPQRKRRGSGTDISPPHSATGSTKKGRYRGVVMNSPSSAGSKSIRPKSKRDDEFSLSKTDDEDADLDDPSNYDGHDTRSLNHPPSSAPGTPLDQVFSSISRHHNVRSSPPVMFNSDSPIQAKRKLAVDMNETSHWNEDSTVSEKRWKFMLNVGKNGKACIETNSLKTTDTIESDSQAEKSLQPPKHLLETPVKVADVDENGVARFDKKRVMGFLRQMKSKNKTLDDKPLPEQTKRFTIPSSPAGPPNSTGTIAEPLTPKCSQLMQFRTGFTPNFNIDELLVSPKLQESLNKNLFKSPNQYVFKVLSGDPLLINDHQETDIMNPPHSQEVSDILSFLNSPKRGTNLSTPPSHLVNFSSPRANSRTFASNLNNVKLQLPALSTPKTDSHQSQQLQHTLLPSTPLLKLATTGTPSQFTPIIQKQMNDESKFPLTHSVHPINLRKSQVKKLESNDDARMALKKLINGN</sequence>
<dbReference type="STRING" id="284590.Q6CJR3"/>
<evidence type="ECO:0000313" key="2">
    <source>
        <dbReference type="EMBL" id="CAG98534.1"/>
    </source>
</evidence>
<dbReference type="PaxDb" id="284590-Q6CJR3"/>
<evidence type="ECO:0000256" key="1">
    <source>
        <dbReference type="SAM" id="MobiDB-lite"/>
    </source>
</evidence>
<evidence type="ECO:0000313" key="3">
    <source>
        <dbReference type="Proteomes" id="UP000000598"/>
    </source>
</evidence>
<dbReference type="EMBL" id="CR382126">
    <property type="protein sequence ID" value="CAG98534.1"/>
    <property type="molecule type" value="Genomic_DNA"/>
</dbReference>
<feature type="compositionally biased region" description="Basic and acidic residues" evidence="1">
    <location>
        <begin position="113"/>
        <end position="123"/>
    </location>
</feature>
<dbReference type="AlphaFoldDB" id="Q6CJR3"/>
<dbReference type="HOGENOM" id="CLU_027374_0_0_1"/>
<feature type="compositionally biased region" description="Acidic residues" evidence="1">
    <location>
        <begin position="124"/>
        <end position="134"/>
    </location>
</feature>
<feature type="compositionally biased region" description="Basic and acidic residues" evidence="1">
    <location>
        <begin position="287"/>
        <end position="298"/>
    </location>
</feature>
<feature type="region of interest" description="Disordered" evidence="1">
    <location>
        <begin position="1"/>
        <end position="158"/>
    </location>
</feature>
<dbReference type="InParanoid" id="Q6CJR3"/>
<reference evidence="2 3" key="1">
    <citation type="journal article" date="2004" name="Nature">
        <title>Genome evolution in yeasts.</title>
        <authorList>
            <consortium name="Genolevures"/>
            <person name="Dujon B."/>
            <person name="Sherman D."/>
            <person name="Fischer G."/>
            <person name="Durrens P."/>
            <person name="Casaregola S."/>
            <person name="Lafontaine I."/>
            <person name="de Montigny J."/>
            <person name="Marck C."/>
            <person name="Neuveglise C."/>
            <person name="Talla E."/>
            <person name="Goffard N."/>
            <person name="Frangeul L."/>
            <person name="Aigle M."/>
            <person name="Anthouard V."/>
            <person name="Babour A."/>
            <person name="Barbe V."/>
            <person name="Barnay S."/>
            <person name="Blanchin S."/>
            <person name="Beckerich J.M."/>
            <person name="Beyne E."/>
            <person name="Bleykasten C."/>
            <person name="Boisrame A."/>
            <person name="Boyer J."/>
            <person name="Cattolico L."/>
            <person name="Confanioleri F."/>
            <person name="de Daruvar A."/>
            <person name="Despons L."/>
            <person name="Fabre E."/>
            <person name="Fairhead C."/>
            <person name="Ferry-Dumazet H."/>
            <person name="Groppi A."/>
            <person name="Hantraye F."/>
            <person name="Hennequin C."/>
            <person name="Jauniaux N."/>
            <person name="Joyet P."/>
            <person name="Kachouri R."/>
            <person name="Kerrest A."/>
            <person name="Koszul R."/>
            <person name="Lemaire M."/>
            <person name="Lesur I."/>
            <person name="Ma L."/>
            <person name="Muller H."/>
            <person name="Nicaud J.M."/>
            <person name="Nikolski M."/>
            <person name="Oztas S."/>
            <person name="Ozier-Kalogeropoulos O."/>
            <person name="Pellenz S."/>
            <person name="Potier S."/>
            <person name="Richard G.F."/>
            <person name="Straub M.L."/>
            <person name="Suleau A."/>
            <person name="Swennene D."/>
            <person name="Tekaia F."/>
            <person name="Wesolowski-Louvel M."/>
            <person name="Westhof E."/>
            <person name="Wirth B."/>
            <person name="Zeniou-Meyer M."/>
            <person name="Zivanovic I."/>
            <person name="Bolotin-Fukuhara M."/>
            <person name="Thierry A."/>
            <person name="Bouchier C."/>
            <person name="Caudron B."/>
            <person name="Scarpelli C."/>
            <person name="Gaillardin C."/>
            <person name="Weissenbach J."/>
            <person name="Wincker P."/>
            <person name="Souciet J.L."/>
        </authorList>
    </citation>
    <scope>NUCLEOTIDE SEQUENCE [LARGE SCALE GENOMIC DNA]</scope>
    <source>
        <strain evidence="3">ATCC 8585 / CBS 2359 / DSM 70799 / NBRC 1267 / NRRL Y-1140 / WM37</strain>
    </source>
</reference>
<keyword evidence="3" id="KW-1185">Reference proteome</keyword>
<dbReference type="Proteomes" id="UP000000598">
    <property type="component" value="Chromosome F"/>
</dbReference>
<name>Q6CJR3_KLULA</name>
<dbReference type="FunCoup" id="Q6CJR3">
    <property type="interactions" value="161"/>
</dbReference>
<feature type="compositionally biased region" description="Polar residues" evidence="1">
    <location>
        <begin position="1"/>
        <end position="14"/>
    </location>
</feature>
<organism evidence="2 3">
    <name type="scientific">Kluyveromyces lactis (strain ATCC 8585 / CBS 2359 / DSM 70799 / NBRC 1267 / NRRL Y-1140 / WM37)</name>
    <name type="common">Yeast</name>
    <name type="synonym">Candida sphaerica</name>
    <dbReference type="NCBI Taxonomy" id="284590"/>
    <lineage>
        <taxon>Eukaryota</taxon>
        <taxon>Fungi</taxon>
        <taxon>Dikarya</taxon>
        <taxon>Ascomycota</taxon>
        <taxon>Saccharomycotina</taxon>
        <taxon>Saccharomycetes</taxon>
        <taxon>Saccharomycetales</taxon>
        <taxon>Saccharomycetaceae</taxon>
        <taxon>Kluyveromyces</taxon>
    </lineage>
</organism>
<accession>Q6CJR3</accession>
<feature type="region of interest" description="Disordered" evidence="1">
    <location>
        <begin position="287"/>
        <end position="313"/>
    </location>
</feature>
<dbReference type="OMA" id="IECTPLI"/>